<keyword evidence="6" id="KW-0862">Zinc</keyword>
<comment type="function">
    <text evidence="10">Introduces a single-strand break via transesterification at a target site in duplex DNA. Releases the supercoiling and torsional tension of DNA introduced during the DNA replication and transcription by transiently cleaving and rejoining one strand of the DNA duplex. The scissile phosphodiester is attacked by the catalytic tyrosine of the enzyme, resulting in the formation of a DNA-(5'-phosphotyrosyl)-enzyme intermediate and the expulsion of a 3'-OH DNA strand.</text>
</comment>
<dbReference type="Pfam" id="PF01751">
    <property type="entry name" value="Toprim"/>
    <property type="match status" value="1"/>
</dbReference>
<dbReference type="SMART" id="SM00437">
    <property type="entry name" value="TOP1Ac"/>
    <property type="match status" value="1"/>
</dbReference>
<evidence type="ECO:0000256" key="5">
    <source>
        <dbReference type="ARBA" id="ARBA00022723"/>
    </source>
</evidence>
<evidence type="ECO:0000256" key="6">
    <source>
        <dbReference type="ARBA" id="ARBA00022833"/>
    </source>
</evidence>
<evidence type="ECO:0000259" key="12">
    <source>
        <dbReference type="PROSITE" id="PS50880"/>
    </source>
</evidence>
<dbReference type="PANTHER" id="PTHR11390">
    <property type="entry name" value="PROKARYOTIC DNA TOPOISOMERASE"/>
    <property type="match status" value="1"/>
</dbReference>
<dbReference type="Gene3D" id="2.70.20.10">
    <property type="entry name" value="Topoisomerase I, domain 3"/>
    <property type="match status" value="1"/>
</dbReference>
<dbReference type="GO" id="GO:0006310">
    <property type="term" value="P:DNA recombination"/>
    <property type="evidence" value="ECO:0007669"/>
    <property type="project" value="TreeGrafter"/>
</dbReference>
<dbReference type="SMART" id="SM00436">
    <property type="entry name" value="TOP1Bc"/>
    <property type="match status" value="1"/>
</dbReference>
<keyword evidence="9 10" id="KW-0413">Isomerase</keyword>
<dbReference type="CDD" id="cd03362">
    <property type="entry name" value="TOPRIM_TopoIA_TopoIII"/>
    <property type="match status" value="1"/>
</dbReference>
<name>A0A0L1I9H7_PLAFA</name>
<feature type="compositionally biased region" description="Acidic residues" evidence="11">
    <location>
        <begin position="251"/>
        <end position="274"/>
    </location>
</feature>
<dbReference type="InterPro" id="IPR003601">
    <property type="entry name" value="Topo_IA_2"/>
</dbReference>
<feature type="compositionally biased region" description="Low complexity" evidence="11">
    <location>
        <begin position="275"/>
        <end position="287"/>
    </location>
</feature>
<dbReference type="InterPro" id="IPR013826">
    <property type="entry name" value="Topo_IA_cen_sub3"/>
</dbReference>
<dbReference type="SUPFAM" id="SSF56712">
    <property type="entry name" value="Prokaryotic type I DNA topoisomerase"/>
    <property type="match status" value="1"/>
</dbReference>
<gene>
    <name evidence="14" type="ORF">PFMG_02053</name>
</gene>
<dbReference type="PRINTS" id="PR00417">
    <property type="entry name" value="PRTPISMRASEI"/>
</dbReference>
<evidence type="ECO:0000256" key="7">
    <source>
        <dbReference type="ARBA" id="ARBA00023029"/>
    </source>
</evidence>
<proteinExistence type="inferred from homology"/>
<dbReference type="PANTHER" id="PTHR11390:SF21">
    <property type="entry name" value="DNA TOPOISOMERASE 3-ALPHA"/>
    <property type="match status" value="1"/>
</dbReference>
<reference evidence="15" key="1">
    <citation type="submission" date="2015-07" db="EMBL/GenBank/DDBJ databases">
        <title>Annotation of Plasmodium falciparum IGH-CR14.</title>
        <authorList>
            <consortium name="The Broad Institute Genome Sequencing Platform"/>
            <person name="Volkman S.K."/>
            <person name="Neafsey D.E."/>
            <person name="Dash A.P."/>
            <person name="Chitnis C.E."/>
            <person name="Hartl D.L."/>
            <person name="Young S.K."/>
            <person name="Zeng Q."/>
            <person name="Koehrsen M."/>
            <person name="Alvarado L."/>
            <person name="Berlin A."/>
            <person name="Borenstein D."/>
            <person name="Chapman S.B."/>
            <person name="Chen Z."/>
            <person name="Engels R."/>
            <person name="Freedman E."/>
            <person name="Gellesch M."/>
            <person name="Goldberg J."/>
            <person name="Griggs A."/>
            <person name="Gujja S."/>
            <person name="Heilman E.R."/>
            <person name="Heiman D.I."/>
            <person name="Howarth C."/>
            <person name="Jen D."/>
            <person name="Larson L."/>
            <person name="Mehta T."/>
            <person name="Neiman D."/>
            <person name="Park D."/>
            <person name="Pearson M."/>
            <person name="Roberts A."/>
            <person name="Saif S."/>
            <person name="Shea T."/>
            <person name="Shenoy N."/>
            <person name="Sisk P."/>
            <person name="Stolte C."/>
            <person name="Sykes S."/>
            <person name="Walk T."/>
            <person name="White J."/>
            <person name="Yandava C."/>
            <person name="Haas B."/>
            <person name="Henn M.R."/>
            <person name="Nusbaum C."/>
            <person name="Birren B."/>
        </authorList>
    </citation>
    <scope>NUCLEOTIDE SEQUENCE [LARGE SCALE GENOMIC DNA]</scope>
    <source>
        <strain evidence="15">IGH-CR14</strain>
    </source>
</reference>
<evidence type="ECO:0000256" key="9">
    <source>
        <dbReference type="ARBA" id="ARBA00023235"/>
    </source>
</evidence>
<comment type="similarity">
    <text evidence="3 10">Belongs to the type IA topoisomerase family.</text>
</comment>
<evidence type="ECO:0000256" key="11">
    <source>
        <dbReference type="SAM" id="MobiDB-lite"/>
    </source>
</evidence>
<dbReference type="Gene3D" id="1.10.460.10">
    <property type="entry name" value="Topoisomerase I, domain 2"/>
    <property type="match status" value="2"/>
</dbReference>
<dbReference type="PROSITE" id="PS52039">
    <property type="entry name" value="TOPO_IA_2"/>
    <property type="match status" value="1"/>
</dbReference>
<organism evidence="14 15">
    <name type="scientific">Plasmodium falciparum IGH-CR14</name>
    <dbReference type="NCBI Taxonomy" id="580059"/>
    <lineage>
        <taxon>Eukaryota</taxon>
        <taxon>Sar</taxon>
        <taxon>Alveolata</taxon>
        <taxon>Apicomplexa</taxon>
        <taxon>Aconoidasida</taxon>
        <taxon>Haemosporida</taxon>
        <taxon>Plasmodiidae</taxon>
        <taxon>Plasmodium</taxon>
        <taxon>Plasmodium (Laverania)</taxon>
    </lineage>
</organism>
<dbReference type="InterPro" id="IPR003602">
    <property type="entry name" value="Topo_IA_DNA-bd_dom"/>
</dbReference>
<reference evidence="15" key="2">
    <citation type="submission" date="2015-07" db="EMBL/GenBank/DDBJ databases">
        <title>The genome sequence of Plasmodium falciparum IGH-CR14.</title>
        <authorList>
            <consortium name="The Broad Institute Genome Sequencing Platform"/>
            <person name="Volkman S.K."/>
            <person name="Neafsey D.E."/>
            <person name="Dash A.P."/>
            <person name="Chitnis C.E."/>
            <person name="Hartl D.L."/>
            <person name="Young S.K."/>
            <person name="Kodira C.D."/>
            <person name="Zeng Q."/>
            <person name="Koehrsen M."/>
            <person name="Godfrey P."/>
            <person name="Alvarado L."/>
            <person name="Berlin A."/>
            <person name="Borenstein D."/>
            <person name="Chen Z."/>
            <person name="Engels R."/>
            <person name="Freedman E."/>
            <person name="Gellesch M."/>
            <person name="Goldberg J."/>
            <person name="Griggs A."/>
            <person name="Gujja S."/>
            <person name="Heiman D."/>
            <person name="Hepburn T."/>
            <person name="Howarth C."/>
            <person name="Jen D."/>
            <person name="Larson L."/>
            <person name="Lewis B."/>
            <person name="Mehta T."/>
            <person name="Park D."/>
            <person name="Pearson M."/>
            <person name="Roberts A."/>
            <person name="Saif S."/>
            <person name="Shea T."/>
            <person name="Shenoy N."/>
            <person name="Sisk P."/>
            <person name="Stolte C."/>
            <person name="Sykes S."/>
            <person name="Walk T."/>
            <person name="White J."/>
            <person name="Yandava C."/>
            <person name="Wirth D.F."/>
            <person name="Nusbaum C."/>
            <person name="Birren B."/>
        </authorList>
    </citation>
    <scope>NUCLEOTIDE SEQUENCE [LARGE SCALE GENOMIC DNA]</scope>
    <source>
        <strain evidence="15">IGH-CR14</strain>
    </source>
</reference>
<dbReference type="GO" id="GO:0006265">
    <property type="term" value="P:DNA topological change"/>
    <property type="evidence" value="ECO:0007669"/>
    <property type="project" value="InterPro"/>
</dbReference>
<dbReference type="InterPro" id="IPR034144">
    <property type="entry name" value="TOPRIM_TopoIII"/>
</dbReference>
<feature type="region of interest" description="Disordered" evidence="11">
    <location>
        <begin position="251"/>
        <end position="336"/>
    </location>
</feature>
<evidence type="ECO:0000256" key="2">
    <source>
        <dbReference type="ARBA" id="ARBA00001946"/>
    </source>
</evidence>
<evidence type="ECO:0000256" key="4">
    <source>
        <dbReference type="ARBA" id="ARBA00012891"/>
    </source>
</evidence>
<evidence type="ECO:0000256" key="1">
    <source>
        <dbReference type="ARBA" id="ARBA00000213"/>
    </source>
</evidence>
<dbReference type="EC" id="5.6.2.1" evidence="4 10"/>
<dbReference type="Gene3D" id="1.10.290.10">
    <property type="entry name" value="Topoisomerase I, domain 4"/>
    <property type="match status" value="1"/>
</dbReference>
<dbReference type="SMART" id="SM00493">
    <property type="entry name" value="TOPRIM"/>
    <property type="match status" value="1"/>
</dbReference>
<dbReference type="PROSITE" id="PS50880">
    <property type="entry name" value="TOPRIM"/>
    <property type="match status" value="1"/>
</dbReference>
<keyword evidence="5" id="KW-0479">Metal-binding</keyword>
<dbReference type="AlphaFoldDB" id="A0A0L1I9H7"/>
<comment type="cofactor">
    <cofactor evidence="2">
        <name>Mg(2+)</name>
        <dbReference type="ChEBI" id="CHEBI:18420"/>
    </cofactor>
</comment>
<dbReference type="GO" id="GO:0006281">
    <property type="term" value="P:DNA repair"/>
    <property type="evidence" value="ECO:0007669"/>
    <property type="project" value="TreeGrafter"/>
</dbReference>
<dbReference type="GO" id="GO:0003677">
    <property type="term" value="F:DNA binding"/>
    <property type="evidence" value="ECO:0007669"/>
    <property type="project" value="UniProtKB-KW"/>
</dbReference>
<accession>A0A0L1I9H7</accession>
<feature type="domain" description="Topo IA-type catalytic" evidence="13">
    <location>
        <begin position="167"/>
        <end position="683"/>
    </location>
</feature>
<dbReference type="Gene3D" id="3.40.50.140">
    <property type="match status" value="1"/>
</dbReference>
<keyword evidence="7 10" id="KW-0799">Topoisomerase</keyword>
<dbReference type="FunFam" id="3.40.50.140:FF:000007">
    <property type="entry name" value="DNA topoisomerase"/>
    <property type="match status" value="1"/>
</dbReference>
<evidence type="ECO:0000259" key="13">
    <source>
        <dbReference type="PROSITE" id="PS52039"/>
    </source>
</evidence>
<dbReference type="InterPro" id="IPR013825">
    <property type="entry name" value="Topo_IA_cen_sub2"/>
</dbReference>
<dbReference type="OrthoDB" id="430051at2759"/>
<dbReference type="SMR" id="A0A0L1I9H7"/>
<dbReference type="GO" id="GO:0003917">
    <property type="term" value="F:DNA topoisomerase type I (single strand cut, ATP-independent) activity"/>
    <property type="evidence" value="ECO:0007669"/>
    <property type="project" value="UniProtKB-EC"/>
</dbReference>
<feature type="compositionally biased region" description="Basic residues" evidence="11">
    <location>
        <begin position="299"/>
        <end position="336"/>
    </location>
</feature>
<evidence type="ECO:0000313" key="14">
    <source>
        <dbReference type="EMBL" id="KNG75798.1"/>
    </source>
</evidence>
<dbReference type="InterPro" id="IPR000380">
    <property type="entry name" value="Topo_IA"/>
</dbReference>
<dbReference type="FunFam" id="1.10.290.10:FF:000003">
    <property type="entry name" value="DNA topoisomerase"/>
    <property type="match status" value="1"/>
</dbReference>
<dbReference type="GO" id="GO:0005634">
    <property type="term" value="C:nucleus"/>
    <property type="evidence" value="ECO:0007669"/>
    <property type="project" value="TreeGrafter"/>
</dbReference>
<dbReference type="InterPro" id="IPR023405">
    <property type="entry name" value="Topo_IA_core_domain"/>
</dbReference>
<dbReference type="GO" id="GO:0046872">
    <property type="term" value="F:metal ion binding"/>
    <property type="evidence" value="ECO:0007669"/>
    <property type="project" value="UniProtKB-KW"/>
</dbReference>
<feature type="domain" description="Toprim" evidence="12">
    <location>
        <begin position="5"/>
        <end position="151"/>
    </location>
</feature>
<dbReference type="InterPro" id="IPR006171">
    <property type="entry name" value="TOPRIM_dom"/>
</dbReference>
<dbReference type="InterPro" id="IPR013497">
    <property type="entry name" value="Topo_IA_cen"/>
</dbReference>
<evidence type="ECO:0000256" key="8">
    <source>
        <dbReference type="ARBA" id="ARBA00023125"/>
    </source>
</evidence>
<sequence length="710" mass="84306">MARLKVLNVAEKPSVASSIAEILSKGRPNKIKSCSKYNPVFTFDYKIKNDIWYMYVTSVTGHLTDQKFDDRYKNWHNTDPQELFDAEITVYVEKDKKNIENNLKKYSKECNMLILWLDCDREGEHICFEVINACRITNRKLIIHRAQFSAVTEKDIIHAINNLKEPNKNLAYSVDVRREIDLRMGSIFTRFMTIRYIELVKHETSIISYGPCQFPTLGFVVNRYLDIKNFKNEYYWSIKMKYVYNNDEINPMDDENNYDDHDDEQMDSDSDESDSYYTNNDDSNNYSDETDDYYGDEKKKKKKKKTKKKKKKKNSTKKKKKKKKNKINNNNKKNKHNNVVDFTWSRIRLFDHLAVILIYEELLKNPLCKITNVYESETRKYKPYPLNTLQMTKLVSIYFKISSKECMMLAEKLYNKGYISYPRTETNYFPDSMNLHKIINELRKNDNFGWYANKLCEEHKYQKPRKGKMNDKAHPPIHPVKNMNKSLKVEEKEWKLYEFICKHFLAVCSNDAIGYNTKVTAKIQEEQFFCKGLKIKEKNYLEIYTYEKWNDKIIPSFQVDDEFYPTSLLIEEGITQPPKYLSESNLLTLMDKFSIGTDATMHEHIENIQKRNYVIKNSKSLFIPTNLGIALVQSYKKFKDIGIDLTDPSLRAKMEKDMSLVASGVKQKNEIIRNYIDIMKYIYQEIYNRIDVLDKNIHYYLNNPDQLSYT</sequence>
<dbReference type="CDD" id="cd00186">
    <property type="entry name" value="TOP1Ac"/>
    <property type="match status" value="1"/>
</dbReference>
<evidence type="ECO:0000256" key="3">
    <source>
        <dbReference type="ARBA" id="ARBA00009446"/>
    </source>
</evidence>
<comment type="catalytic activity">
    <reaction evidence="1 10">
        <text>ATP-independent breakage of single-stranded DNA, followed by passage and rejoining.</text>
        <dbReference type="EC" id="5.6.2.1"/>
    </reaction>
</comment>
<dbReference type="Pfam" id="PF01131">
    <property type="entry name" value="Topoisom_bac"/>
    <property type="match status" value="2"/>
</dbReference>
<evidence type="ECO:0000256" key="10">
    <source>
        <dbReference type="RuleBase" id="RU362092"/>
    </source>
</evidence>
<dbReference type="Proteomes" id="UP000054562">
    <property type="component" value="Unassembled WGS sequence"/>
</dbReference>
<dbReference type="InterPro" id="IPR013824">
    <property type="entry name" value="Topo_IA_cen_sub1"/>
</dbReference>
<protein>
    <recommendedName>
        <fullName evidence="4 10">DNA topoisomerase</fullName>
        <ecNumber evidence="4 10">5.6.2.1</ecNumber>
    </recommendedName>
</protein>
<keyword evidence="8 10" id="KW-0238">DNA-binding</keyword>
<evidence type="ECO:0000313" key="15">
    <source>
        <dbReference type="Proteomes" id="UP000054562"/>
    </source>
</evidence>
<dbReference type="GO" id="GO:0031422">
    <property type="term" value="C:RecQ family helicase-topoisomerase III complex"/>
    <property type="evidence" value="ECO:0007669"/>
    <property type="project" value="TreeGrafter"/>
</dbReference>
<dbReference type="EMBL" id="GG665089">
    <property type="protein sequence ID" value="KNG75798.1"/>
    <property type="molecule type" value="Genomic_DNA"/>
</dbReference>